<dbReference type="NCBIfam" id="TIGR00379">
    <property type="entry name" value="cobB"/>
    <property type="match status" value="1"/>
</dbReference>
<dbReference type="InterPro" id="IPR029062">
    <property type="entry name" value="Class_I_gatase-like"/>
</dbReference>
<dbReference type="Pfam" id="PF01656">
    <property type="entry name" value="CbiA"/>
    <property type="match status" value="1"/>
</dbReference>
<feature type="domain" description="CobQ/CobB/MinD/ParA nucleotide binding" evidence="9">
    <location>
        <begin position="37"/>
        <end position="222"/>
    </location>
</feature>
<keyword evidence="3 8" id="KW-0436">Ligase</keyword>
<evidence type="ECO:0000256" key="3">
    <source>
        <dbReference type="ARBA" id="ARBA00022598"/>
    </source>
</evidence>
<dbReference type="InterPro" id="IPR011698">
    <property type="entry name" value="GATase_3"/>
</dbReference>
<dbReference type="Gene3D" id="3.40.50.880">
    <property type="match status" value="1"/>
</dbReference>
<keyword evidence="7 8" id="KW-0315">Glutamine amidotransferase</keyword>
<dbReference type="EMBL" id="RJVA01000011">
    <property type="protein sequence ID" value="ROQ93315.1"/>
    <property type="molecule type" value="Genomic_DNA"/>
</dbReference>
<evidence type="ECO:0000259" key="10">
    <source>
        <dbReference type="Pfam" id="PF07685"/>
    </source>
</evidence>
<evidence type="ECO:0000256" key="4">
    <source>
        <dbReference type="ARBA" id="ARBA00022741"/>
    </source>
</evidence>
<dbReference type="Gene3D" id="3.40.50.300">
    <property type="entry name" value="P-loop containing nucleotide triphosphate hydrolases"/>
    <property type="match status" value="1"/>
</dbReference>
<dbReference type="InterPro" id="IPR002586">
    <property type="entry name" value="CobQ/CobB/MinD/ParA_Nub-bd_dom"/>
</dbReference>
<accession>A0A3N1UQB7</accession>
<comment type="similarity">
    <text evidence="8">Belongs to the CobB/CbiA family.</text>
</comment>
<dbReference type="EC" id="6.3.5.11" evidence="8"/>
<keyword evidence="2 8" id="KW-0169">Cobalamin biosynthesis</keyword>
<gene>
    <name evidence="8" type="primary">cbiA</name>
    <name evidence="11" type="ORF">EDC27_1329</name>
</gene>
<keyword evidence="5 8" id="KW-0067">ATP-binding</keyword>
<comment type="domain">
    <text evidence="8">Comprises of two domains. The C-terminal domain contains the binding site for glutamine and catalyzes the hydrolysis of this substrate to glutamate and ammonia. The N-terminal domain is anticipated to bind ATP and cobyrinate and catalyzes the ultimate synthesis of the diamide product. The ammonia produced via the glutaminase domain is probably translocated to the adjacent domain via a molecular tunnel, where it reacts with an activated intermediate.</text>
</comment>
<comment type="pathway">
    <text evidence="8">Cofactor biosynthesis; adenosylcobalamin biosynthesis; cob(II)yrinate a,c-diamide from sirohydrochlorin (anaerobic route): step 10/10.</text>
</comment>
<dbReference type="PROSITE" id="PS51274">
    <property type="entry name" value="GATASE_COBBQ"/>
    <property type="match status" value="1"/>
</dbReference>
<name>A0A3N1UQB7_9BACT</name>
<dbReference type="UniPathway" id="UPA00148">
    <property type="reaction ID" value="UER00231"/>
</dbReference>
<sequence>MANHNAVQILNLNRPADPAKDRPARGEAMILHCTPRLMIAALRGGAGKTLVATGLAAVMSRSLGMRVVAFKKGPDYIDAGWLSHAASSPCYNLDSYMMSAGRLLGSFVNRAQGADVAIIEGNRGLYDGLDADGTCSSAELAKLLKAPVILVLDATKVTRTAAAMVLGCQHLDTQVRVAGVILNRVAGARHERVLVESVQKVCNVPVLGALPKDVGIPFPERHMGLVPVYEHVCLQGTLDLLAESMRRHVNVEALLGIAKSAEPLGRPTAVDDGSRRRGRFRPRVRIGVIQDRVFQFYYPENLEALQEAGAELVFIDSMHTPTLPDVDALYVGGGFPEMHLSQLADNETLRASVRQAVEDGLPVYAECGGLMYLSRGVRRGESEYPMVGVLPFYITMGKKPQGHGYTLVDVVRDTPFFQAGTELRGHEFHYSRVVDVNGPLEWAFRIKKGFGVLEGRDGVCYKNVLATYTHIHAMGCAVWAPGLVEAAWQYRVRRDMLSSSKGEASRPLVGQSSA</sequence>
<dbReference type="Pfam" id="PF07685">
    <property type="entry name" value="GATase_3"/>
    <property type="match status" value="1"/>
</dbReference>
<dbReference type="PANTHER" id="PTHR43873:SF1">
    <property type="entry name" value="COBYRINATE A,C-DIAMIDE SYNTHASE"/>
    <property type="match status" value="1"/>
</dbReference>
<dbReference type="Proteomes" id="UP000276223">
    <property type="component" value="Unassembled WGS sequence"/>
</dbReference>
<dbReference type="NCBIfam" id="NF002204">
    <property type="entry name" value="PRK01077.1"/>
    <property type="match status" value="1"/>
</dbReference>
<evidence type="ECO:0000256" key="5">
    <source>
        <dbReference type="ARBA" id="ARBA00022840"/>
    </source>
</evidence>
<evidence type="ECO:0000256" key="6">
    <source>
        <dbReference type="ARBA" id="ARBA00022842"/>
    </source>
</evidence>
<evidence type="ECO:0000313" key="12">
    <source>
        <dbReference type="Proteomes" id="UP000276223"/>
    </source>
</evidence>
<proteinExistence type="inferred from homology"/>
<keyword evidence="12" id="KW-1185">Reference proteome</keyword>
<dbReference type="InterPro" id="IPR027417">
    <property type="entry name" value="P-loop_NTPase"/>
</dbReference>
<evidence type="ECO:0000256" key="1">
    <source>
        <dbReference type="ARBA" id="ARBA00001946"/>
    </source>
</evidence>
<keyword evidence="6 8" id="KW-0460">Magnesium</keyword>
<dbReference type="CDD" id="cd05388">
    <property type="entry name" value="CobB_N"/>
    <property type="match status" value="1"/>
</dbReference>
<organism evidence="11 12">
    <name type="scientific">Desulfosoma caldarium</name>
    <dbReference type="NCBI Taxonomy" id="610254"/>
    <lineage>
        <taxon>Bacteria</taxon>
        <taxon>Pseudomonadati</taxon>
        <taxon>Thermodesulfobacteriota</taxon>
        <taxon>Syntrophobacteria</taxon>
        <taxon>Syntrophobacterales</taxon>
        <taxon>Syntrophobacteraceae</taxon>
        <taxon>Desulfosoma</taxon>
    </lineage>
</organism>
<evidence type="ECO:0000256" key="8">
    <source>
        <dbReference type="HAMAP-Rule" id="MF_00027"/>
    </source>
</evidence>
<dbReference type="CDD" id="cd03130">
    <property type="entry name" value="GATase1_CobB"/>
    <property type="match status" value="1"/>
</dbReference>
<comment type="cofactor">
    <cofactor evidence="1 8">
        <name>Mg(2+)</name>
        <dbReference type="ChEBI" id="CHEBI:18420"/>
    </cofactor>
</comment>
<dbReference type="GO" id="GO:0005524">
    <property type="term" value="F:ATP binding"/>
    <property type="evidence" value="ECO:0007669"/>
    <property type="project" value="UniProtKB-UniRule"/>
</dbReference>
<comment type="function">
    <text evidence="8">Catalyzes the ATP-dependent amidation of the two carboxylate groups at positions a and c of cobyrinate, using either L-glutamine or ammonia as the nitrogen source.</text>
</comment>
<comment type="catalytic activity">
    <reaction evidence="8">
        <text>cob(II)yrinate + 2 L-glutamine + 2 ATP + 2 H2O = cob(II)yrinate a,c diamide + 2 L-glutamate + 2 ADP + 2 phosphate + 2 H(+)</text>
        <dbReference type="Rhea" id="RHEA:26289"/>
        <dbReference type="ChEBI" id="CHEBI:15377"/>
        <dbReference type="ChEBI" id="CHEBI:15378"/>
        <dbReference type="ChEBI" id="CHEBI:29985"/>
        <dbReference type="ChEBI" id="CHEBI:30616"/>
        <dbReference type="ChEBI" id="CHEBI:43474"/>
        <dbReference type="ChEBI" id="CHEBI:58359"/>
        <dbReference type="ChEBI" id="CHEBI:58537"/>
        <dbReference type="ChEBI" id="CHEBI:58894"/>
        <dbReference type="ChEBI" id="CHEBI:456216"/>
        <dbReference type="EC" id="6.3.5.11"/>
    </reaction>
</comment>
<evidence type="ECO:0000259" key="9">
    <source>
        <dbReference type="Pfam" id="PF01656"/>
    </source>
</evidence>
<dbReference type="SUPFAM" id="SSF52317">
    <property type="entry name" value="Class I glutamine amidotransferase-like"/>
    <property type="match status" value="1"/>
</dbReference>
<keyword evidence="4 8" id="KW-0547">Nucleotide-binding</keyword>
<evidence type="ECO:0000256" key="2">
    <source>
        <dbReference type="ARBA" id="ARBA00022573"/>
    </source>
</evidence>
<reference evidence="11 12" key="1">
    <citation type="submission" date="2018-11" db="EMBL/GenBank/DDBJ databases">
        <title>Genomic Encyclopedia of Type Strains, Phase IV (KMG-IV): sequencing the most valuable type-strain genomes for metagenomic binning, comparative biology and taxonomic classification.</title>
        <authorList>
            <person name="Goeker M."/>
        </authorList>
    </citation>
    <scope>NUCLEOTIDE SEQUENCE [LARGE SCALE GENOMIC DNA]</scope>
    <source>
        <strain evidence="11 12">DSM 22027</strain>
    </source>
</reference>
<dbReference type="PANTHER" id="PTHR43873">
    <property type="entry name" value="COBYRINATE A,C-DIAMIDE SYNTHASE"/>
    <property type="match status" value="1"/>
</dbReference>
<protein>
    <recommendedName>
        <fullName evidence="8">Cobyrinate a,c-diamide synthase</fullName>
        <ecNumber evidence="8">6.3.5.11</ecNumber>
    </recommendedName>
    <alternativeName>
        <fullName evidence="8">Cobyrinic acid a,c-diamide synthetase</fullName>
    </alternativeName>
</protein>
<dbReference type="SUPFAM" id="SSF52540">
    <property type="entry name" value="P-loop containing nucleoside triphosphate hydrolases"/>
    <property type="match status" value="1"/>
</dbReference>
<evidence type="ECO:0000313" key="11">
    <source>
        <dbReference type="EMBL" id="ROQ93315.1"/>
    </source>
</evidence>
<feature type="site" description="Increases nucleophilicity of active site Cys" evidence="8">
    <location>
        <position position="470"/>
    </location>
</feature>
<dbReference type="GO" id="GO:0042242">
    <property type="term" value="F:cobyrinic acid a,c-diamide synthase activity"/>
    <property type="evidence" value="ECO:0007669"/>
    <property type="project" value="UniProtKB-UniRule"/>
</dbReference>
<evidence type="ECO:0000256" key="7">
    <source>
        <dbReference type="ARBA" id="ARBA00022962"/>
    </source>
</evidence>
<feature type="active site" description="Nucleophile" evidence="8">
    <location>
        <position position="367"/>
    </location>
</feature>
<feature type="domain" description="CobB/CobQ-like glutamine amidotransferase" evidence="10">
    <location>
        <begin position="285"/>
        <end position="473"/>
    </location>
</feature>
<comment type="miscellaneous">
    <text evidence="8">The a and c carboxylates of cobyrinate are activated for nucleophilic attack via formation of a phosphorylated intermediate by ATP. CbiA catalyzes first the amidation of the c-carboxylate, and then that of the a-carboxylate.</text>
</comment>
<dbReference type="AlphaFoldDB" id="A0A3N1UQB7"/>
<dbReference type="InterPro" id="IPR004484">
    <property type="entry name" value="CbiA/CobB_synth"/>
</dbReference>
<dbReference type="GO" id="GO:0009236">
    <property type="term" value="P:cobalamin biosynthetic process"/>
    <property type="evidence" value="ECO:0007669"/>
    <property type="project" value="UniProtKB-UniRule"/>
</dbReference>
<comment type="caution">
    <text evidence="11">The sequence shown here is derived from an EMBL/GenBank/DDBJ whole genome shotgun (WGS) entry which is preliminary data.</text>
</comment>
<dbReference type="HAMAP" id="MF_00027">
    <property type="entry name" value="CobB_CbiA"/>
    <property type="match status" value="1"/>
</dbReference>